<protein>
    <recommendedName>
        <fullName evidence="2">RHG40/28/18 C-terminal ubiquitin-like domain-containing protein</fullName>
    </recommendedName>
</protein>
<dbReference type="GO" id="GO:0005096">
    <property type="term" value="F:GTPase activator activity"/>
    <property type="evidence" value="ECO:0007669"/>
    <property type="project" value="UniProtKB-KW"/>
</dbReference>
<accession>A0A4W5KGK0</accession>
<sequence length="156" mass="18232">MRRKTTEREKTERNELTDLRQGVIRVHAPLHAKISMAIQLDNETKAKDVMARFDYENGSVEEEDDDDDDDYFLSQTVPPLILANAYYRDVWVYSNHSLFSLFSRSRGTRSTSRRPRQYLFEVGGNIGERSLDPETHLLDVYHVNPHCEWVLKPTTT</sequence>
<organism evidence="3 4">
    <name type="scientific">Hucho hucho</name>
    <name type="common">huchen</name>
    <dbReference type="NCBI Taxonomy" id="62062"/>
    <lineage>
        <taxon>Eukaryota</taxon>
        <taxon>Metazoa</taxon>
        <taxon>Chordata</taxon>
        <taxon>Craniata</taxon>
        <taxon>Vertebrata</taxon>
        <taxon>Euteleostomi</taxon>
        <taxon>Actinopterygii</taxon>
        <taxon>Neopterygii</taxon>
        <taxon>Teleostei</taxon>
        <taxon>Protacanthopterygii</taxon>
        <taxon>Salmoniformes</taxon>
        <taxon>Salmonidae</taxon>
        <taxon>Salmoninae</taxon>
        <taxon>Hucho</taxon>
    </lineage>
</organism>
<dbReference type="GO" id="GO:0030833">
    <property type="term" value="P:regulation of actin filament polymerization"/>
    <property type="evidence" value="ECO:0007669"/>
    <property type="project" value="TreeGrafter"/>
</dbReference>
<keyword evidence="4" id="KW-1185">Reference proteome</keyword>
<dbReference type="PANTHER" id="PTHR14963">
    <property type="entry name" value="RHO GTPASE ACTIVATING PROTEIN 18,19-RELATED"/>
    <property type="match status" value="1"/>
</dbReference>
<dbReference type="InterPro" id="IPR057323">
    <property type="entry name" value="RHG40/28/18_ubiquitin"/>
</dbReference>
<dbReference type="GeneTree" id="ENSGT00940000158929"/>
<dbReference type="GO" id="GO:0051056">
    <property type="term" value="P:regulation of small GTPase mediated signal transduction"/>
    <property type="evidence" value="ECO:0007669"/>
    <property type="project" value="TreeGrafter"/>
</dbReference>
<evidence type="ECO:0000259" key="2">
    <source>
        <dbReference type="Pfam" id="PF25442"/>
    </source>
</evidence>
<evidence type="ECO:0000313" key="4">
    <source>
        <dbReference type="Proteomes" id="UP000314982"/>
    </source>
</evidence>
<reference evidence="4" key="1">
    <citation type="submission" date="2018-06" db="EMBL/GenBank/DDBJ databases">
        <title>Genome assembly of Danube salmon.</title>
        <authorList>
            <person name="Macqueen D.J."/>
            <person name="Gundappa M.K."/>
        </authorList>
    </citation>
    <scope>NUCLEOTIDE SEQUENCE [LARGE SCALE GENOMIC DNA]</scope>
</reference>
<reference evidence="3" key="2">
    <citation type="submission" date="2025-08" db="UniProtKB">
        <authorList>
            <consortium name="Ensembl"/>
        </authorList>
    </citation>
    <scope>IDENTIFICATION</scope>
</reference>
<dbReference type="PANTHER" id="PTHR14963:SF5">
    <property type="entry name" value="RHO GTPASE-ACTIVATING PROTEIN 28"/>
    <property type="match status" value="1"/>
</dbReference>
<dbReference type="GO" id="GO:0051497">
    <property type="term" value="P:negative regulation of stress fiber assembly"/>
    <property type="evidence" value="ECO:0007669"/>
    <property type="project" value="TreeGrafter"/>
</dbReference>
<dbReference type="Proteomes" id="UP000314982">
    <property type="component" value="Unassembled WGS sequence"/>
</dbReference>
<feature type="domain" description="RHG40/28/18 C-terminal ubiquitin-like" evidence="2">
    <location>
        <begin position="23"/>
        <end position="153"/>
    </location>
</feature>
<name>A0A4W5KGK0_9TELE</name>
<proteinExistence type="predicted"/>
<keyword evidence="1" id="KW-0343">GTPase activation</keyword>
<evidence type="ECO:0000313" key="3">
    <source>
        <dbReference type="Ensembl" id="ENSHHUP00000015352.1"/>
    </source>
</evidence>
<evidence type="ECO:0000256" key="1">
    <source>
        <dbReference type="ARBA" id="ARBA00022468"/>
    </source>
</evidence>
<dbReference type="Pfam" id="PF25442">
    <property type="entry name" value="Ubiquitin_RHG40_C"/>
    <property type="match status" value="1"/>
</dbReference>
<dbReference type="AlphaFoldDB" id="A0A4W5KGK0"/>
<dbReference type="Ensembl" id="ENSHHUT00000015893.1">
    <property type="protein sequence ID" value="ENSHHUP00000015352.1"/>
    <property type="gene ID" value="ENSHHUG00000009568.1"/>
</dbReference>
<dbReference type="GO" id="GO:0005737">
    <property type="term" value="C:cytoplasm"/>
    <property type="evidence" value="ECO:0007669"/>
    <property type="project" value="TreeGrafter"/>
</dbReference>
<dbReference type="STRING" id="62062.ENSHHUP00000015352"/>
<reference evidence="3" key="3">
    <citation type="submission" date="2025-09" db="UniProtKB">
        <authorList>
            <consortium name="Ensembl"/>
        </authorList>
    </citation>
    <scope>IDENTIFICATION</scope>
</reference>